<dbReference type="PANTHER" id="PTHR10073:SF12">
    <property type="entry name" value="DNA MISMATCH REPAIR PROTEIN MLH1"/>
    <property type="match status" value="1"/>
</dbReference>
<evidence type="ECO:0000259" key="6">
    <source>
        <dbReference type="SMART" id="SM01340"/>
    </source>
</evidence>
<comment type="similarity">
    <text evidence="1 4">Belongs to the DNA mismatch repair MutL/HexB family.</text>
</comment>
<dbReference type="GO" id="GO:0016887">
    <property type="term" value="F:ATP hydrolysis activity"/>
    <property type="evidence" value="ECO:0007669"/>
    <property type="project" value="InterPro"/>
</dbReference>
<dbReference type="SUPFAM" id="SSF55874">
    <property type="entry name" value="ATPase domain of HSP90 chaperone/DNA topoisomerase II/histidine kinase"/>
    <property type="match status" value="1"/>
</dbReference>
<dbReference type="CDD" id="cd16926">
    <property type="entry name" value="HATPase_MutL-MLH-PMS-like"/>
    <property type="match status" value="1"/>
</dbReference>
<dbReference type="SUPFAM" id="SSF54211">
    <property type="entry name" value="Ribosomal protein S5 domain 2-like"/>
    <property type="match status" value="1"/>
</dbReference>
<dbReference type="AlphaFoldDB" id="A0A0V8QHP6"/>
<name>A0A0V8QHP6_9FIRM</name>
<dbReference type="PANTHER" id="PTHR10073">
    <property type="entry name" value="DNA MISMATCH REPAIR PROTEIN MLH, PMS, MUTL"/>
    <property type="match status" value="1"/>
</dbReference>
<evidence type="ECO:0000256" key="2">
    <source>
        <dbReference type="ARBA" id="ARBA00022763"/>
    </source>
</evidence>
<reference evidence="7 8" key="1">
    <citation type="submission" date="2015-11" db="EMBL/GenBank/DDBJ databases">
        <title>Butyribacter intestini gen. nov., sp. nov., a butyric acid-producing bacterium of the family Lachnospiraceae isolated from the human faeces.</title>
        <authorList>
            <person name="Zou Y."/>
            <person name="Xue W."/>
            <person name="Luo G."/>
            <person name="Lv M."/>
        </authorList>
    </citation>
    <scope>NUCLEOTIDE SEQUENCE [LARGE SCALE GENOMIC DNA]</scope>
    <source>
        <strain evidence="7 8">ACET-33324</strain>
    </source>
</reference>
<dbReference type="SMART" id="SM00853">
    <property type="entry name" value="MutL_C"/>
    <property type="match status" value="1"/>
</dbReference>
<dbReference type="InterPro" id="IPR002099">
    <property type="entry name" value="MutL/Mlh/PMS"/>
</dbReference>
<keyword evidence="2 4" id="KW-0227">DNA damage</keyword>
<dbReference type="Pfam" id="PF01119">
    <property type="entry name" value="DNA_mis_repair"/>
    <property type="match status" value="1"/>
</dbReference>
<dbReference type="InterPro" id="IPR014790">
    <property type="entry name" value="MutL_C"/>
</dbReference>
<keyword evidence="8" id="KW-1185">Reference proteome</keyword>
<dbReference type="GO" id="GO:0030983">
    <property type="term" value="F:mismatched DNA binding"/>
    <property type="evidence" value="ECO:0007669"/>
    <property type="project" value="InterPro"/>
</dbReference>
<dbReference type="InterPro" id="IPR013507">
    <property type="entry name" value="DNA_mismatch_S5_2-like"/>
</dbReference>
<accession>A0A0V8QHP6</accession>
<dbReference type="Gene3D" id="3.30.1370.100">
    <property type="entry name" value="MutL, C-terminal domain, regulatory subdomain"/>
    <property type="match status" value="1"/>
</dbReference>
<dbReference type="HAMAP" id="MF_00149">
    <property type="entry name" value="DNA_mis_repair"/>
    <property type="match status" value="1"/>
</dbReference>
<dbReference type="InterPro" id="IPR038973">
    <property type="entry name" value="MutL/Mlh/Pms-like"/>
</dbReference>
<dbReference type="InterPro" id="IPR036890">
    <property type="entry name" value="HATPase_C_sf"/>
</dbReference>
<dbReference type="EMBL" id="LNAM01000068">
    <property type="protein sequence ID" value="KSV59946.1"/>
    <property type="molecule type" value="Genomic_DNA"/>
</dbReference>
<dbReference type="InterPro" id="IPR020667">
    <property type="entry name" value="DNA_mismatch_repair_MutL"/>
</dbReference>
<proteinExistence type="inferred from homology"/>
<feature type="domain" description="DNA mismatch repair protein S5" evidence="6">
    <location>
        <begin position="208"/>
        <end position="326"/>
    </location>
</feature>
<dbReference type="Pfam" id="PF08676">
    <property type="entry name" value="MutL_C"/>
    <property type="match status" value="1"/>
</dbReference>
<dbReference type="GO" id="GO:0005524">
    <property type="term" value="F:ATP binding"/>
    <property type="evidence" value="ECO:0007669"/>
    <property type="project" value="InterPro"/>
</dbReference>
<dbReference type="InterPro" id="IPR014762">
    <property type="entry name" value="DNA_mismatch_repair_CS"/>
</dbReference>
<evidence type="ECO:0000256" key="1">
    <source>
        <dbReference type="ARBA" id="ARBA00006082"/>
    </source>
</evidence>
<evidence type="ECO:0000313" key="8">
    <source>
        <dbReference type="Proteomes" id="UP000054874"/>
    </source>
</evidence>
<dbReference type="Gene3D" id="3.30.1540.20">
    <property type="entry name" value="MutL, C-terminal domain, dimerisation subdomain"/>
    <property type="match status" value="1"/>
</dbReference>
<dbReference type="GO" id="GO:0032300">
    <property type="term" value="C:mismatch repair complex"/>
    <property type="evidence" value="ECO:0007669"/>
    <property type="project" value="InterPro"/>
</dbReference>
<comment type="caution">
    <text evidence="7">The sequence shown here is derived from an EMBL/GenBank/DDBJ whole genome shotgun (WGS) entry which is preliminary data.</text>
</comment>
<sequence>MGIVLLDENTINKIAAGEVVERPAAVVKELVENAIDAGSSAVTIEIKEGGISFIRITDNGCGIPKEEIRLAFERHSTSKIRSAEDLFHISSLGFRGEALASIAAVAQVELVTKTKGSLTGNRFVIDGGQEKSLEEIGCPDGTTFLVRNLFFNTPARRKFLKSAMTEAGYVNDLVERLAISHPEVSFKFINNNQIKLQTSGNSNCKEIIYHVYGRDIAGQLLELNTEKNGLRLTGYIGKPIISRGNRNYMNYFINGRYIKSAIINKAIEEAYKPYSMTHRYPFTSIILELDPARIDVNVHPTKMEIRISNQEEVFQFVYDAISEALSRRELIPEVVIGTEKKEKPTSLKKEITKAPEPFELKRRQETVPLPLPSIVREEEAILPVLSEVIKPAVLTEPPVQMDLFEEQLLSREAVKEHRIIGQLFKTYWIIEYRDKMFLIDQHAAHEKVLFERTMAALKIKEMTSQLLNPPLIISFTMREEAALKEHLTVLERLGFEIEHFGGKEYSVRAVPADLYGIAARELLLELIDSLVEEDGKKNPELILEKVASMSCKAAVKGNQQISEAEARALIDELMTLENPYHCPHGRPVIVSMTKQEIEKKFKRIV</sequence>
<dbReference type="InterPro" id="IPR014721">
    <property type="entry name" value="Ribsml_uS5_D2-typ_fold_subgr"/>
</dbReference>
<dbReference type="Gene3D" id="3.30.565.10">
    <property type="entry name" value="Histidine kinase-like ATPase, C-terminal domain"/>
    <property type="match status" value="1"/>
</dbReference>
<dbReference type="InterPro" id="IPR042120">
    <property type="entry name" value="MutL_C_dimsub"/>
</dbReference>
<organism evidence="7 8">
    <name type="scientific">Acetivibrio ethanolgignens</name>
    <dbReference type="NCBI Taxonomy" id="290052"/>
    <lineage>
        <taxon>Bacteria</taxon>
        <taxon>Bacillati</taxon>
        <taxon>Bacillota</taxon>
        <taxon>Clostridia</taxon>
        <taxon>Eubacteriales</taxon>
        <taxon>Oscillospiraceae</taxon>
        <taxon>Acetivibrio</taxon>
    </lineage>
</organism>
<evidence type="ECO:0000256" key="4">
    <source>
        <dbReference type="HAMAP-Rule" id="MF_00149"/>
    </source>
</evidence>
<feature type="domain" description="MutL C-terminal dimerisation" evidence="5">
    <location>
        <begin position="419"/>
        <end position="561"/>
    </location>
</feature>
<dbReference type="SMART" id="SM01340">
    <property type="entry name" value="DNA_mis_repair"/>
    <property type="match status" value="1"/>
</dbReference>
<dbReference type="InterPro" id="IPR037198">
    <property type="entry name" value="MutL_C_sf"/>
</dbReference>
<dbReference type="OrthoDB" id="9763467at2"/>
<dbReference type="Gene3D" id="3.30.230.10">
    <property type="match status" value="1"/>
</dbReference>
<gene>
    <name evidence="4" type="primary">mutL</name>
    <name evidence="7" type="ORF">ASU35_07350</name>
</gene>
<dbReference type="FunFam" id="3.30.565.10:FF:000003">
    <property type="entry name" value="DNA mismatch repair endonuclease MutL"/>
    <property type="match status" value="1"/>
</dbReference>
<dbReference type="NCBIfam" id="TIGR00585">
    <property type="entry name" value="mutl"/>
    <property type="match status" value="1"/>
</dbReference>
<dbReference type="PROSITE" id="PS00058">
    <property type="entry name" value="DNA_MISMATCH_REPAIR_1"/>
    <property type="match status" value="1"/>
</dbReference>
<dbReference type="GO" id="GO:0140664">
    <property type="term" value="F:ATP-dependent DNA damage sensor activity"/>
    <property type="evidence" value="ECO:0007669"/>
    <property type="project" value="InterPro"/>
</dbReference>
<dbReference type="RefSeq" id="WP_058351838.1">
    <property type="nucleotide sequence ID" value="NZ_CABMMD010000068.1"/>
</dbReference>
<dbReference type="GO" id="GO:0006298">
    <property type="term" value="P:mismatch repair"/>
    <property type="evidence" value="ECO:0007669"/>
    <property type="project" value="UniProtKB-UniRule"/>
</dbReference>
<evidence type="ECO:0000256" key="3">
    <source>
        <dbReference type="ARBA" id="ARBA00023204"/>
    </source>
</evidence>
<evidence type="ECO:0000313" key="7">
    <source>
        <dbReference type="EMBL" id="KSV59946.1"/>
    </source>
</evidence>
<evidence type="ECO:0000259" key="5">
    <source>
        <dbReference type="SMART" id="SM00853"/>
    </source>
</evidence>
<dbReference type="Proteomes" id="UP000054874">
    <property type="component" value="Unassembled WGS sequence"/>
</dbReference>
<protein>
    <recommendedName>
        <fullName evidence="4">DNA mismatch repair protein MutL</fullName>
    </recommendedName>
</protein>
<dbReference type="STRING" id="290052.ASU35_07350"/>
<dbReference type="InterPro" id="IPR020568">
    <property type="entry name" value="Ribosomal_Su5_D2-typ_SF"/>
</dbReference>
<comment type="function">
    <text evidence="4">This protein is involved in the repair of mismatches in DNA. It is required for dam-dependent methyl-directed DNA mismatch repair. May act as a 'molecular matchmaker', a protein that promotes the formation of a stable complex between two or more DNA-binding proteins in an ATP-dependent manner without itself being part of a final effector complex.</text>
</comment>
<dbReference type="Pfam" id="PF13589">
    <property type="entry name" value="HATPase_c_3"/>
    <property type="match status" value="1"/>
</dbReference>
<dbReference type="CDD" id="cd00782">
    <property type="entry name" value="MutL_Trans"/>
    <property type="match status" value="1"/>
</dbReference>
<keyword evidence="3 4" id="KW-0234">DNA repair</keyword>
<dbReference type="SUPFAM" id="SSF118116">
    <property type="entry name" value="DNA mismatch repair protein MutL"/>
    <property type="match status" value="1"/>
</dbReference>
<dbReference type="InterPro" id="IPR042121">
    <property type="entry name" value="MutL_C_regsub"/>
</dbReference>